<dbReference type="KEGG" id="gba:J421_3704"/>
<reference evidence="4 5" key="1">
    <citation type="journal article" date="2014" name="Genome Announc.">
        <title>Genome Sequence and Methylome of Soil Bacterium Gemmatirosa kalamazoonensis KBS708T, a Member of the Rarely Cultivated Gemmatimonadetes Phylum.</title>
        <authorList>
            <person name="Debruyn J.M."/>
            <person name="Radosevich M."/>
            <person name="Wommack K.E."/>
            <person name="Polson S.W."/>
            <person name="Hauser L.J."/>
            <person name="Fawaz M.N."/>
            <person name="Korlach J."/>
            <person name="Tsai Y.C."/>
        </authorList>
    </citation>
    <scope>NUCLEOTIDE SEQUENCE [LARGE SCALE GENOMIC DNA]</scope>
    <source>
        <strain evidence="4 5">KBS708</strain>
    </source>
</reference>
<dbReference type="PANTHER" id="PTHR40841">
    <property type="entry name" value="SIDEROPHORE TRIACETYLFUSARININE C ESTERASE"/>
    <property type="match status" value="1"/>
</dbReference>
<proteinExistence type="inferred from homology"/>
<dbReference type="SUPFAM" id="SSF53474">
    <property type="entry name" value="alpha/beta-Hydrolases"/>
    <property type="match status" value="1"/>
</dbReference>
<dbReference type="SUPFAM" id="SSF48452">
    <property type="entry name" value="TPR-like"/>
    <property type="match status" value="1"/>
</dbReference>
<keyword evidence="3" id="KW-0732">Signal</keyword>
<evidence type="ECO:0000256" key="3">
    <source>
        <dbReference type="SAM" id="SignalP"/>
    </source>
</evidence>
<feature type="signal peptide" evidence="3">
    <location>
        <begin position="1"/>
        <end position="17"/>
    </location>
</feature>
<dbReference type="OrthoDB" id="5523653at2"/>
<dbReference type="Proteomes" id="UP000019151">
    <property type="component" value="Chromosome"/>
</dbReference>
<dbReference type="PATRIC" id="fig|861299.3.peg.3759"/>
<dbReference type="EMBL" id="CP007128">
    <property type="protein sequence ID" value="AHG91241.1"/>
    <property type="molecule type" value="Genomic_DNA"/>
</dbReference>
<dbReference type="HOGENOM" id="CLU_039834_0_1_0"/>
<evidence type="ECO:0000256" key="2">
    <source>
        <dbReference type="ARBA" id="ARBA00022801"/>
    </source>
</evidence>
<dbReference type="PANTHER" id="PTHR40841:SF2">
    <property type="entry name" value="SIDEROPHORE-DEGRADING ESTERASE (EUROFUNG)"/>
    <property type="match status" value="1"/>
</dbReference>
<dbReference type="FunCoup" id="W0RKG3">
    <property type="interactions" value="6"/>
</dbReference>
<dbReference type="InterPro" id="IPR011990">
    <property type="entry name" value="TPR-like_helical_dom_sf"/>
</dbReference>
<keyword evidence="5" id="KW-1185">Reference proteome</keyword>
<organism evidence="4 5">
    <name type="scientific">Gemmatirosa kalamazoonensis</name>
    <dbReference type="NCBI Taxonomy" id="861299"/>
    <lineage>
        <taxon>Bacteria</taxon>
        <taxon>Pseudomonadati</taxon>
        <taxon>Gemmatimonadota</taxon>
        <taxon>Gemmatimonadia</taxon>
        <taxon>Gemmatimonadales</taxon>
        <taxon>Gemmatimonadaceae</taxon>
        <taxon>Gemmatirosa</taxon>
    </lineage>
</organism>
<accession>W0RKG3</accession>
<dbReference type="Pfam" id="PF00756">
    <property type="entry name" value="Esterase"/>
    <property type="match status" value="1"/>
</dbReference>
<evidence type="ECO:0000313" key="4">
    <source>
        <dbReference type="EMBL" id="AHG91241.1"/>
    </source>
</evidence>
<dbReference type="RefSeq" id="WP_025412692.1">
    <property type="nucleotide sequence ID" value="NZ_CP007128.1"/>
</dbReference>
<dbReference type="GO" id="GO:0016788">
    <property type="term" value="F:hydrolase activity, acting on ester bonds"/>
    <property type="evidence" value="ECO:0007669"/>
    <property type="project" value="TreeGrafter"/>
</dbReference>
<dbReference type="InParanoid" id="W0RKG3"/>
<feature type="chain" id="PRO_5004795114" evidence="3">
    <location>
        <begin position="18"/>
        <end position="409"/>
    </location>
</feature>
<protein>
    <submittedName>
        <fullName evidence="4">Esterase</fullName>
    </submittedName>
</protein>
<keyword evidence="2" id="KW-0378">Hydrolase</keyword>
<dbReference type="InterPro" id="IPR052558">
    <property type="entry name" value="Siderophore_Hydrolase_D"/>
</dbReference>
<evidence type="ECO:0000256" key="1">
    <source>
        <dbReference type="ARBA" id="ARBA00005622"/>
    </source>
</evidence>
<name>W0RKG3_9BACT</name>
<dbReference type="STRING" id="861299.J421_3704"/>
<dbReference type="AlphaFoldDB" id="W0RKG3"/>
<dbReference type="InterPro" id="IPR029058">
    <property type="entry name" value="AB_hydrolase_fold"/>
</dbReference>
<evidence type="ECO:0000313" key="5">
    <source>
        <dbReference type="Proteomes" id="UP000019151"/>
    </source>
</evidence>
<comment type="similarity">
    <text evidence="1">Belongs to the esterase D family.</text>
</comment>
<dbReference type="InterPro" id="IPR000801">
    <property type="entry name" value="Esterase-like"/>
</dbReference>
<gene>
    <name evidence="4" type="ORF">J421_3704</name>
</gene>
<dbReference type="eggNOG" id="COG2819">
    <property type="taxonomic scope" value="Bacteria"/>
</dbReference>
<sequence length="409" mass="44420">MRRLVLLALVAALPAMAQSPADTSAKPITIGVQTAIRSTILGEERPLMIHLPPSYTARPKAVYPVVYLLDGDAHFAAVSAMADFLARNSRAPEMIVVAIPNTKDRTHDLTPPAAAGVTKLAVSDRDTVTQSFPTAGGAAKLRAFITDELAPWVQSRYRTAPYRILVGHSFGGLFAVDALASTPRAFDAYVAISPSLWWDDGKYVKRAETAIAAAALDGRALYMTTGEREGSSMIDPARELAATLDARHPAGFRSWYRVMPTETHNSNPLRTEYDALERIFAGWEPPDSVTMAAVVKGDVAPLEAYHAALTKRFGIPTAVSPDDINQMAYYHLQQKHLDIALKLFRHNVERSPDYANGWDSLADGLEAQGDLAGAIRSQEKAVAVGEAQQDPALPTFRAHLERLRGAAKR</sequence>
<dbReference type="Gene3D" id="3.40.50.1820">
    <property type="entry name" value="alpha/beta hydrolase"/>
    <property type="match status" value="1"/>
</dbReference>